<name>A0A5D2V6H1_GOSMU</name>
<evidence type="ECO:0000313" key="2">
    <source>
        <dbReference type="EMBL" id="TYI84921.1"/>
    </source>
</evidence>
<dbReference type="Proteomes" id="UP000323597">
    <property type="component" value="Chromosome D05"/>
</dbReference>
<dbReference type="AlphaFoldDB" id="A0A5D2V6H1"/>
<dbReference type="EMBL" id="CM017653">
    <property type="protein sequence ID" value="TYI84921.1"/>
    <property type="molecule type" value="Genomic_DNA"/>
</dbReference>
<evidence type="ECO:0000313" key="3">
    <source>
        <dbReference type="Proteomes" id="UP000323597"/>
    </source>
</evidence>
<gene>
    <name evidence="2" type="ORF">E1A91_D05G401300v1</name>
</gene>
<keyword evidence="3" id="KW-1185">Reference proteome</keyword>
<protein>
    <submittedName>
        <fullName evidence="2">Uncharacterized protein</fullName>
    </submittedName>
</protein>
<feature type="region of interest" description="Disordered" evidence="1">
    <location>
        <begin position="1"/>
        <end position="22"/>
    </location>
</feature>
<proteinExistence type="predicted"/>
<accession>A0A5D2V6H1</accession>
<reference evidence="2 3" key="1">
    <citation type="submission" date="2019-07" db="EMBL/GenBank/DDBJ databases">
        <title>WGS assembly of Gossypium mustelinum.</title>
        <authorList>
            <person name="Chen Z.J."/>
            <person name="Sreedasyam A."/>
            <person name="Ando A."/>
            <person name="Song Q."/>
            <person name="De L."/>
            <person name="Hulse-Kemp A."/>
            <person name="Ding M."/>
            <person name="Ye W."/>
            <person name="Kirkbride R."/>
            <person name="Jenkins J."/>
            <person name="Plott C."/>
            <person name="Lovell J."/>
            <person name="Lin Y.-M."/>
            <person name="Vaughn R."/>
            <person name="Liu B."/>
            <person name="Li W."/>
            <person name="Simpson S."/>
            <person name="Scheffler B."/>
            <person name="Saski C."/>
            <person name="Grover C."/>
            <person name="Hu G."/>
            <person name="Conover J."/>
            <person name="Carlson J."/>
            <person name="Shu S."/>
            <person name="Boston L."/>
            <person name="Williams M."/>
            <person name="Peterson D."/>
            <person name="Mcgee K."/>
            <person name="Jones D."/>
            <person name="Wendel J."/>
            <person name="Stelly D."/>
            <person name="Grimwood J."/>
            <person name="Schmutz J."/>
        </authorList>
    </citation>
    <scope>NUCLEOTIDE SEQUENCE [LARGE SCALE GENOMIC DNA]</scope>
    <source>
        <strain evidence="2">1408120.09</strain>
    </source>
</reference>
<organism evidence="2 3">
    <name type="scientific">Gossypium mustelinum</name>
    <name type="common">Cotton</name>
    <name type="synonym">Gossypium caicoense</name>
    <dbReference type="NCBI Taxonomy" id="34275"/>
    <lineage>
        <taxon>Eukaryota</taxon>
        <taxon>Viridiplantae</taxon>
        <taxon>Streptophyta</taxon>
        <taxon>Embryophyta</taxon>
        <taxon>Tracheophyta</taxon>
        <taxon>Spermatophyta</taxon>
        <taxon>Magnoliopsida</taxon>
        <taxon>eudicotyledons</taxon>
        <taxon>Gunneridae</taxon>
        <taxon>Pentapetalae</taxon>
        <taxon>rosids</taxon>
        <taxon>malvids</taxon>
        <taxon>Malvales</taxon>
        <taxon>Malvaceae</taxon>
        <taxon>Malvoideae</taxon>
        <taxon>Gossypium</taxon>
    </lineage>
</organism>
<evidence type="ECO:0000256" key="1">
    <source>
        <dbReference type="SAM" id="MobiDB-lite"/>
    </source>
</evidence>
<sequence>MLKEPAQPPRQELPISNSSSTSYVSGWLLGGDSVLLV</sequence>